<evidence type="ECO:0000313" key="2">
    <source>
        <dbReference type="EMBL" id="PVD34904.1"/>
    </source>
</evidence>
<accession>A0A2T7PNA5</accession>
<sequence>MRSSEDLVDPISPVTPLPASQPPRHVLSAVSESQIAVRPHYTFWHLSSQLITPVRLSTSIFQIHVSLIHSSHVLLAAIKSRGHLPNLIEAHSSKQDALHPNLLLDADARQMSFIRSRASFSKNTHLTENSFRYSRIQQRNLVSSAARQIQKSDGNEAEGACP</sequence>
<proteinExistence type="predicted"/>
<reference evidence="2 3" key="1">
    <citation type="submission" date="2018-04" db="EMBL/GenBank/DDBJ databases">
        <title>The genome of golden apple snail Pomacea canaliculata provides insight into stress tolerance and invasive adaptation.</title>
        <authorList>
            <person name="Liu C."/>
            <person name="Liu B."/>
            <person name="Ren Y."/>
            <person name="Zhang Y."/>
            <person name="Wang H."/>
            <person name="Li S."/>
            <person name="Jiang F."/>
            <person name="Yin L."/>
            <person name="Zhang G."/>
            <person name="Qian W."/>
            <person name="Fan W."/>
        </authorList>
    </citation>
    <scope>NUCLEOTIDE SEQUENCE [LARGE SCALE GENOMIC DNA]</scope>
    <source>
        <strain evidence="2">SZHN2017</strain>
        <tissue evidence="2">Muscle</tissue>
    </source>
</reference>
<feature type="region of interest" description="Disordered" evidence="1">
    <location>
        <begin position="1"/>
        <end position="23"/>
    </location>
</feature>
<organism evidence="2 3">
    <name type="scientific">Pomacea canaliculata</name>
    <name type="common">Golden apple snail</name>
    <dbReference type="NCBI Taxonomy" id="400727"/>
    <lineage>
        <taxon>Eukaryota</taxon>
        <taxon>Metazoa</taxon>
        <taxon>Spiralia</taxon>
        <taxon>Lophotrochozoa</taxon>
        <taxon>Mollusca</taxon>
        <taxon>Gastropoda</taxon>
        <taxon>Caenogastropoda</taxon>
        <taxon>Architaenioglossa</taxon>
        <taxon>Ampullarioidea</taxon>
        <taxon>Ampullariidae</taxon>
        <taxon>Pomacea</taxon>
    </lineage>
</organism>
<dbReference type="AlphaFoldDB" id="A0A2T7PNA5"/>
<keyword evidence="3" id="KW-1185">Reference proteome</keyword>
<comment type="caution">
    <text evidence="2">The sequence shown here is derived from an EMBL/GenBank/DDBJ whole genome shotgun (WGS) entry which is preliminary data.</text>
</comment>
<evidence type="ECO:0000313" key="3">
    <source>
        <dbReference type="Proteomes" id="UP000245119"/>
    </source>
</evidence>
<name>A0A2T7PNA5_POMCA</name>
<evidence type="ECO:0000256" key="1">
    <source>
        <dbReference type="SAM" id="MobiDB-lite"/>
    </source>
</evidence>
<dbReference type="EMBL" id="PZQS01000003">
    <property type="protein sequence ID" value="PVD34904.1"/>
    <property type="molecule type" value="Genomic_DNA"/>
</dbReference>
<gene>
    <name evidence="2" type="ORF">C0Q70_06185</name>
</gene>
<protein>
    <submittedName>
        <fullName evidence="2">Uncharacterized protein</fullName>
    </submittedName>
</protein>
<dbReference type="Proteomes" id="UP000245119">
    <property type="component" value="Linkage Group LG3"/>
</dbReference>